<keyword evidence="10" id="KW-1185">Reference proteome</keyword>
<dbReference type="AlphaFoldDB" id="A0A286GW03"/>
<feature type="binding site" evidence="7">
    <location>
        <position position="160"/>
    </location>
    <ligand>
        <name>substrate</name>
    </ligand>
</feature>
<feature type="binding site" evidence="7">
    <location>
        <position position="134"/>
    </location>
    <ligand>
        <name>S-adenosyl-L-methionine</name>
        <dbReference type="ChEBI" id="CHEBI:59789"/>
    </ligand>
</feature>
<name>A0A286GW03_9PROT</name>
<comment type="catalytic activity">
    <reaction evidence="1 7">
        <text>guanosine(46) in tRNA + S-adenosyl-L-methionine = N(7)-methylguanosine(46) in tRNA + S-adenosyl-L-homocysteine</text>
        <dbReference type="Rhea" id="RHEA:42708"/>
        <dbReference type="Rhea" id="RHEA-COMP:10188"/>
        <dbReference type="Rhea" id="RHEA-COMP:10189"/>
        <dbReference type="ChEBI" id="CHEBI:57856"/>
        <dbReference type="ChEBI" id="CHEBI:59789"/>
        <dbReference type="ChEBI" id="CHEBI:74269"/>
        <dbReference type="ChEBI" id="CHEBI:74480"/>
        <dbReference type="EC" id="2.1.1.33"/>
    </reaction>
</comment>
<feature type="binding site" evidence="7">
    <location>
        <position position="192"/>
    </location>
    <ligand>
        <name>substrate</name>
    </ligand>
</feature>
<feature type="binding site" evidence="7">
    <location>
        <position position="82"/>
    </location>
    <ligand>
        <name>S-adenosyl-L-methionine</name>
        <dbReference type="ChEBI" id="CHEBI:59789"/>
    </ligand>
</feature>
<dbReference type="PROSITE" id="PS51625">
    <property type="entry name" value="SAM_MT_TRMB"/>
    <property type="match status" value="1"/>
</dbReference>
<comment type="function">
    <text evidence="2 7">Catalyzes the formation of N(7)-methylguanine at position 46 (m7G46) in tRNA.</text>
</comment>
<proteinExistence type="inferred from homology"/>
<dbReference type="OrthoDB" id="9802090at2"/>
<accession>A0A286GW03</accession>
<comment type="similarity">
    <text evidence="7">Belongs to the class I-like SAM-binding methyltransferase superfamily. TrmB family.</text>
</comment>
<dbReference type="GO" id="GO:0043527">
    <property type="term" value="C:tRNA methyltransferase complex"/>
    <property type="evidence" value="ECO:0007669"/>
    <property type="project" value="TreeGrafter"/>
</dbReference>
<dbReference type="Gene3D" id="3.40.50.150">
    <property type="entry name" value="Vaccinia Virus protein VP39"/>
    <property type="match status" value="1"/>
</dbReference>
<dbReference type="EC" id="2.1.1.33" evidence="7"/>
<sequence length="253" mass="29038">MPRRPSDPQREEAGAPADDAGALFRANDPRFYGRRKGKRLKATRSRLVDELLPRVAIPEPAEGERLDMAALFPRPMRAYALEVGFGNGEHLAGWAERHPDIGFIGAEPFINGVGALLVQMEERGLDNIRIFPDDVRLLLPAIPADVLEKVFVLFPDPWPKGRHARRRFVNVSNLDILAERMVDGAELRVASDDMVYVRWSLIQATNHPDFRWTAEKPEDWRQRWPDGFPTRYEAKQIRGEPKYLTFRRLPRNP</sequence>
<keyword evidence="4 7" id="KW-0808">Transferase</keyword>
<dbReference type="PANTHER" id="PTHR23417">
    <property type="entry name" value="3-DEOXY-D-MANNO-OCTULOSONIC-ACID TRANSFERASE/TRNA GUANINE-N 7 - -METHYLTRANSFERASE"/>
    <property type="match status" value="1"/>
</dbReference>
<comment type="pathway">
    <text evidence="7">tRNA modification; N(7)-methylguanine-tRNA biosynthesis.</text>
</comment>
<reference evidence="9 10" key="1">
    <citation type="submission" date="2017-09" db="EMBL/GenBank/DDBJ databases">
        <authorList>
            <person name="Ehlers B."/>
            <person name="Leendertz F.H."/>
        </authorList>
    </citation>
    <scope>NUCLEOTIDE SEQUENCE [LARGE SCALE GENOMIC DNA]</scope>
    <source>
        <strain evidence="9 10">USBA 140</strain>
    </source>
</reference>
<protein>
    <recommendedName>
        <fullName evidence="7">tRNA (guanine-N(7)-)-methyltransferase</fullName>
        <ecNumber evidence="7">2.1.1.33</ecNumber>
    </recommendedName>
    <alternativeName>
        <fullName evidence="7">tRNA (guanine(46)-N(7))-methyltransferase</fullName>
    </alternativeName>
    <alternativeName>
        <fullName evidence="7">tRNA(m7G46)-methyltransferase</fullName>
    </alternativeName>
</protein>
<dbReference type="InterPro" id="IPR029063">
    <property type="entry name" value="SAM-dependent_MTases_sf"/>
</dbReference>
<feature type="region of interest" description="Disordered" evidence="8">
    <location>
        <begin position="1"/>
        <end position="26"/>
    </location>
</feature>
<evidence type="ECO:0000256" key="6">
    <source>
        <dbReference type="ARBA" id="ARBA00022694"/>
    </source>
</evidence>
<dbReference type="PANTHER" id="PTHR23417:SF14">
    <property type="entry name" value="PENTACOTRIPEPTIDE-REPEAT REGION OF PRORP DOMAIN-CONTAINING PROTEIN"/>
    <property type="match status" value="1"/>
</dbReference>
<feature type="binding site" evidence="7">
    <location>
        <position position="156"/>
    </location>
    <ligand>
        <name>S-adenosyl-L-methionine</name>
        <dbReference type="ChEBI" id="CHEBI:59789"/>
    </ligand>
</feature>
<evidence type="ECO:0000256" key="8">
    <source>
        <dbReference type="SAM" id="MobiDB-lite"/>
    </source>
</evidence>
<dbReference type="HAMAP" id="MF_01057">
    <property type="entry name" value="tRNA_methyltr_TrmB"/>
    <property type="match status" value="1"/>
</dbReference>
<dbReference type="SUPFAM" id="SSF53335">
    <property type="entry name" value="S-adenosyl-L-methionine-dependent methyltransferases"/>
    <property type="match status" value="1"/>
</dbReference>
<feature type="binding site" evidence="7">
    <location>
        <begin position="230"/>
        <end position="233"/>
    </location>
    <ligand>
        <name>substrate</name>
    </ligand>
</feature>
<dbReference type="RefSeq" id="WP_097280643.1">
    <property type="nucleotide sequence ID" value="NZ_OCNJ01000008.1"/>
</dbReference>
<feature type="compositionally biased region" description="Basic and acidic residues" evidence="8">
    <location>
        <begin position="1"/>
        <end position="13"/>
    </location>
</feature>
<dbReference type="UniPathway" id="UPA00989"/>
<dbReference type="InterPro" id="IPR003358">
    <property type="entry name" value="tRNA_(Gua-N-7)_MeTrfase_Trmb"/>
</dbReference>
<dbReference type="Pfam" id="PF02390">
    <property type="entry name" value="Methyltransf_4"/>
    <property type="match status" value="1"/>
</dbReference>
<dbReference type="EMBL" id="OCNJ01000008">
    <property type="protein sequence ID" value="SOD99214.1"/>
    <property type="molecule type" value="Genomic_DNA"/>
</dbReference>
<evidence type="ECO:0000256" key="2">
    <source>
        <dbReference type="ARBA" id="ARBA00003015"/>
    </source>
</evidence>
<organism evidence="9 10">
    <name type="scientific">Caenispirillum bisanense</name>
    <dbReference type="NCBI Taxonomy" id="414052"/>
    <lineage>
        <taxon>Bacteria</taxon>
        <taxon>Pseudomonadati</taxon>
        <taxon>Pseudomonadota</taxon>
        <taxon>Alphaproteobacteria</taxon>
        <taxon>Rhodospirillales</taxon>
        <taxon>Novispirillaceae</taxon>
        <taxon>Caenispirillum</taxon>
    </lineage>
</organism>
<evidence type="ECO:0000256" key="1">
    <source>
        <dbReference type="ARBA" id="ARBA00000142"/>
    </source>
</evidence>
<evidence type="ECO:0000256" key="5">
    <source>
        <dbReference type="ARBA" id="ARBA00022691"/>
    </source>
</evidence>
<keyword evidence="5 7" id="KW-0949">S-adenosyl-L-methionine</keyword>
<keyword evidence="3 7" id="KW-0489">Methyltransferase</keyword>
<comment type="caution">
    <text evidence="7">Lacks conserved residue(s) required for the propagation of feature annotation.</text>
</comment>
<dbReference type="Proteomes" id="UP000219621">
    <property type="component" value="Unassembled WGS sequence"/>
</dbReference>
<gene>
    <name evidence="7" type="primary">trmB</name>
    <name evidence="9" type="ORF">SAMN05421508_108258</name>
</gene>
<keyword evidence="6 7" id="KW-0819">tRNA processing</keyword>
<evidence type="ECO:0000313" key="10">
    <source>
        <dbReference type="Proteomes" id="UP000219621"/>
    </source>
</evidence>
<evidence type="ECO:0000313" key="9">
    <source>
        <dbReference type="EMBL" id="SOD99214.1"/>
    </source>
</evidence>
<dbReference type="GO" id="GO:0008176">
    <property type="term" value="F:tRNA (guanine(46)-N7)-methyltransferase activity"/>
    <property type="evidence" value="ECO:0007669"/>
    <property type="project" value="UniProtKB-UniRule"/>
</dbReference>
<dbReference type="InterPro" id="IPR055361">
    <property type="entry name" value="tRNA_methyltr_TrmB_bact"/>
</dbReference>
<evidence type="ECO:0000256" key="7">
    <source>
        <dbReference type="HAMAP-Rule" id="MF_01057"/>
    </source>
</evidence>
<evidence type="ECO:0000256" key="3">
    <source>
        <dbReference type="ARBA" id="ARBA00022603"/>
    </source>
</evidence>
<feature type="binding site" evidence="7">
    <location>
        <position position="107"/>
    </location>
    <ligand>
        <name>S-adenosyl-L-methionine</name>
        <dbReference type="ChEBI" id="CHEBI:59789"/>
    </ligand>
</feature>
<evidence type="ECO:0000256" key="4">
    <source>
        <dbReference type="ARBA" id="ARBA00022679"/>
    </source>
</evidence>